<dbReference type="RefSeq" id="WP_147281156.1">
    <property type="nucleotide sequence ID" value="NZ_QQZY01000001.1"/>
</dbReference>
<reference evidence="3 4" key="1">
    <citation type="submission" date="2018-07" db="EMBL/GenBank/DDBJ databases">
        <title>High-quality-draft genome sequence of Gaiella occulta.</title>
        <authorList>
            <person name="Severino R."/>
            <person name="Froufe H.J.C."/>
            <person name="Rainey F.A."/>
            <person name="Barroso C."/>
            <person name="Albuquerque L."/>
            <person name="Lobo-Da-Cunha A."/>
            <person name="Da Costa M.S."/>
            <person name="Egas C."/>
        </authorList>
    </citation>
    <scope>NUCLEOTIDE SEQUENCE [LARGE SCALE GENOMIC DNA]</scope>
    <source>
        <strain evidence="3 4">F2-233</strain>
    </source>
</reference>
<proteinExistence type="predicted"/>
<evidence type="ECO:0000259" key="2">
    <source>
        <dbReference type="Pfam" id="PF02120"/>
    </source>
</evidence>
<dbReference type="Gene3D" id="3.30.750.140">
    <property type="match status" value="1"/>
</dbReference>
<feature type="domain" description="Flagellar hook-length control protein-like C-terminal" evidence="2">
    <location>
        <begin position="239"/>
        <end position="318"/>
    </location>
</feature>
<evidence type="ECO:0000313" key="4">
    <source>
        <dbReference type="Proteomes" id="UP000254134"/>
    </source>
</evidence>
<dbReference type="InterPro" id="IPR021136">
    <property type="entry name" value="Flagellar_hook_control-like_C"/>
</dbReference>
<keyword evidence="3" id="KW-0966">Cell projection</keyword>
<dbReference type="EMBL" id="QQZY01000001">
    <property type="protein sequence ID" value="RDI75984.1"/>
    <property type="molecule type" value="Genomic_DNA"/>
</dbReference>
<dbReference type="CDD" id="cd17470">
    <property type="entry name" value="T3SS_Flik_C"/>
    <property type="match status" value="1"/>
</dbReference>
<feature type="compositionally biased region" description="Basic and acidic residues" evidence="1">
    <location>
        <begin position="181"/>
        <end position="197"/>
    </location>
</feature>
<dbReference type="InterPro" id="IPR038610">
    <property type="entry name" value="FliK-like_C_sf"/>
</dbReference>
<feature type="compositionally biased region" description="Low complexity" evidence="1">
    <location>
        <begin position="157"/>
        <end position="171"/>
    </location>
</feature>
<protein>
    <submittedName>
        <fullName evidence="3">Flagellar hook-length control protein FliK</fullName>
    </submittedName>
</protein>
<reference evidence="4" key="2">
    <citation type="journal article" date="2019" name="MicrobiologyOpen">
        <title>High-quality draft genome sequence of Gaiella occulta isolated from a 150 meter deep mineral water borehole and comparison with the genome sequences of other deep-branching lineages of the phylum Actinobacteria.</title>
        <authorList>
            <person name="Severino R."/>
            <person name="Froufe H.J.C."/>
            <person name="Barroso C."/>
            <person name="Albuquerque L."/>
            <person name="Lobo-da-Cunha A."/>
            <person name="da Costa M.S."/>
            <person name="Egas C."/>
        </authorList>
    </citation>
    <scope>NUCLEOTIDE SEQUENCE [LARGE SCALE GENOMIC DNA]</scope>
    <source>
        <strain evidence="4">F2-233</strain>
    </source>
</reference>
<keyword evidence="3" id="KW-0282">Flagellum</keyword>
<organism evidence="3 4">
    <name type="scientific">Gaiella occulta</name>
    <dbReference type="NCBI Taxonomy" id="1002870"/>
    <lineage>
        <taxon>Bacteria</taxon>
        <taxon>Bacillati</taxon>
        <taxon>Actinomycetota</taxon>
        <taxon>Thermoleophilia</taxon>
        <taxon>Gaiellales</taxon>
        <taxon>Gaiellaceae</taxon>
        <taxon>Gaiella</taxon>
    </lineage>
</organism>
<feature type="region of interest" description="Disordered" evidence="1">
    <location>
        <begin position="143"/>
        <end position="223"/>
    </location>
</feature>
<feature type="compositionally biased region" description="Low complexity" evidence="1">
    <location>
        <begin position="198"/>
        <end position="219"/>
    </location>
</feature>
<keyword evidence="3" id="KW-0969">Cilium</keyword>
<dbReference type="Proteomes" id="UP000254134">
    <property type="component" value="Unassembled WGS sequence"/>
</dbReference>
<name>A0A7M2Z284_9ACTN</name>
<evidence type="ECO:0000313" key="3">
    <source>
        <dbReference type="EMBL" id="RDI75984.1"/>
    </source>
</evidence>
<feature type="compositionally biased region" description="Low complexity" evidence="1">
    <location>
        <begin position="60"/>
        <end position="95"/>
    </location>
</feature>
<keyword evidence="4" id="KW-1185">Reference proteome</keyword>
<dbReference type="AlphaFoldDB" id="A0A7M2Z284"/>
<feature type="region of interest" description="Disordered" evidence="1">
    <location>
        <begin position="312"/>
        <end position="369"/>
    </location>
</feature>
<gene>
    <name evidence="3" type="ORF">Gocc_0403</name>
</gene>
<accession>A0A7M2Z284</accession>
<feature type="compositionally biased region" description="Basic and acidic residues" evidence="1">
    <location>
        <begin position="321"/>
        <end position="334"/>
    </location>
</feature>
<evidence type="ECO:0000256" key="1">
    <source>
        <dbReference type="SAM" id="MobiDB-lite"/>
    </source>
</evidence>
<feature type="region of interest" description="Disordered" evidence="1">
    <location>
        <begin position="44"/>
        <end position="95"/>
    </location>
</feature>
<dbReference type="Pfam" id="PF02120">
    <property type="entry name" value="Flg_hook"/>
    <property type="match status" value="1"/>
</dbReference>
<comment type="caution">
    <text evidence="3">The sequence shown here is derived from an EMBL/GenBank/DDBJ whole genome shotgun (WGS) entry which is preliminary data.</text>
</comment>
<sequence>MTATSLDPVAGGGVPAAVADAAAPAEPSDLFAALLTLMAALPPAPAADPVPAAQRSGSGPATAATPVAMPPSDGNATAATPVAAPSSDGTTSAEPATASAAAVAVAPAAPALRADAPAVPVAAPTLPELVLAHVPAATDGLATRLQGEPPRAPDAPAPGDAATAAEAPAEPLGRVRAADVGPERGTDAPHDAAEARAAEAGALPSAPAAPRAPEAAPVAPVRPAPPVPLARVAGELAARMQVASAAGGGEVRLELYPRSLGAVHVHVTVADGVVRGVLAAESREAAETLAQALPDLRRALETGGLTVETLELTSDWQQPGGDRRGGEWARERRPSIGGAGVGAAPGDDRPAGTAPRPRRSGSSAVDVLA</sequence>